<evidence type="ECO:0000256" key="3">
    <source>
        <dbReference type="ARBA" id="ARBA00023125"/>
    </source>
</evidence>
<dbReference type="Proteomes" id="UP001301152">
    <property type="component" value="Unassembled WGS sequence"/>
</dbReference>
<dbReference type="InterPro" id="IPR036390">
    <property type="entry name" value="WH_DNA-bd_sf"/>
</dbReference>
<protein>
    <submittedName>
        <fullName evidence="6">LysR family transcriptional regulator</fullName>
    </submittedName>
</protein>
<dbReference type="InterPro" id="IPR050950">
    <property type="entry name" value="HTH-type_LysR_regulators"/>
</dbReference>
<sequence>MHLDSRDLRYFEVIAGLGHVRAAAGQLNLSQPAVSKCIARLEQNIGARLFEREGRGIRLTPVGEALLQQARRLNVINANALRDIQDFASGDAGTLRLGCGPVMSELFLPAVCALLTRHMPGVKVTILVGMNYTLREKLQQGDIDAILGLVTPDDALFTAYPLLEDTAVVAASSRHPLFKKPDVSPEDVAQAHWVLPVREVASRLWLDAQFRHHKLPPPQAQIEVNATPLLLPMIAHSDMLCFISRHMLARQVQEPQLKELPIAALTMPRALGLTVVKDWRTPTVQRFTDLLHSTRLDAPLVTV</sequence>
<evidence type="ECO:0000256" key="4">
    <source>
        <dbReference type="ARBA" id="ARBA00023163"/>
    </source>
</evidence>
<dbReference type="InterPro" id="IPR036388">
    <property type="entry name" value="WH-like_DNA-bd_sf"/>
</dbReference>
<keyword evidence="4" id="KW-0804">Transcription</keyword>
<evidence type="ECO:0000313" key="6">
    <source>
        <dbReference type="EMBL" id="MCX2562953.1"/>
    </source>
</evidence>
<dbReference type="SUPFAM" id="SSF46785">
    <property type="entry name" value="Winged helix' DNA-binding domain"/>
    <property type="match status" value="1"/>
</dbReference>
<reference evidence="6 7" key="1">
    <citation type="submission" date="2022-11" db="EMBL/GenBank/DDBJ databases">
        <title>Genome sequencing of Acetobacter type strain.</title>
        <authorList>
            <person name="Heo J."/>
            <person name="Lee D."/>
            <person name="Han B.-H."/>
            <person name="Hong S.-B."/>
            <person name="Kwon S.-W."/>
        </authorList>
    </citation>
    <scope>NUCLEOTIDE SEQUENCE [LARGE SCALE GENOMIC DNA]</scope>
    <source>
        <strain evidence="6 7">KACC 21253</strain>
    </source>
</reference>
<gene>
    <name evidence="6" type="ORF">OQ497_03065</name>
</gene>
<dbReference type="Gene3D" id="1.10.10.10">
    <property type="entry name" value="Winged helix-like DNA-binding domain superfamily/Winged helix DNA-binding domain"/>
    <property type="match status" value="1"/>
</dbReference>
<proteinExistence type="inferred from homology"/>
<dbReference type="SUPFAM" id="SSF53850">
    <property type="entry name" value="Periplasmic binding protein-like II"/>
    <property type="match status" value="1"/>
</dbReference>
<comment type="caution">
    <text evidence="6">The sequence shown here is derived from an EMBL/GenBank/DDBJ whole genome shotgun (WGS) entry which is preliminary data.</text>
</comment>
<dbReference type="PANTHER" id="PTHR30419">
    <property type="entry name" value="HTH-TYPE TRANSCRIPTIONAL REGULATOR YBHD"/>
    <property type="match status" value="1"/>
</dbReference>
<comment type="similarity">
    <text evidence="1">Belongs to the LysR transcriptional regulatory family.</text>
</comment>
<keyword evidence="7" id="KW-1185">Reference proteome</keyword>
<dbReference type="PROSITE" id="PS50931">
    <property type="entry name" value="HTH_LYSR"/>
    <property type="match status" value="1"/>
</dbReference>
<evidence type="ECO:0000256" key="1">
    <source>
        <dbReference type="ARBA" id="ARBA00009437"/>
    </source>
</evidence>
<dbReference type="InterPro" id="IPR000847">
    <property type="entry name" value="LysR_HTH_N"/>
</dbReference>
<accession>A0ABT3QCE1</accession>
<dbReference type="Gene3D" id="3.40.190.290">
    <property type="match status" value="1"/>
</dbReference>
<dbReference type="PANTHER" id="PTHR30419:SF8">
    <property type="entry name" value="NITROGEN ASSIMILATION TRANSCRIPTIONAL ACTIVATOR-RELATED"/>
    <property type="match status" value="1"/>
</dbReference>
<keyword evidence="3" id="KW-0238">DNA-binding</keyword>
<evidence type="ECO:0000256" key="2">
    <source>
        <dbReference type="ARBA" id="ARBA00023015"/>
    </source>
</evidence>
<evidence type="ECO:0000259" key="5">
    <source>
        <dbReference type="PROSITE" id="PS50931"/>
    </source>
</evidence>
<dbReference type="Pfam" id="PF00126">
    <property type="entry name" value="HTH_1"/>
    <property type="match status" value="1"/>
</dbReference>
<name>A0ABT3QCE1_9PROT</name>
<evidence type="ECO:0000313" key="7">
    <source>
        <dbReference type="Proteomes" id="UP001301152"/>
    </source>
</evidence>
<dbReference type="InterPro" id="IPR005119">
    <property type="entry name" value="LysR_subst-bd"/>
</dbReference>
<dbReference type="Pfam" id="PF03466">
    <property type="entry name" value="LysR_substrate"/>
    <property type="match status" value="1"/>
</dbReference>
<dbReference type="EMBL" id="JAPIUZ010000001">
    <property type="protein sequence ID" value="MCX2562953.1"/>
    <property type="molecule type" value="Genomic_DNA"/>
</dbReference>
<dbReference type="RefSeq" id="WP_173559959.1">
    <property type="nucleotide sequence ID" value="NZ_JAPIUZ010000001.1"/>
</dbReference>
<keyword evidence="2" id="KW-0805">Transcription regulation</keyword>
<feature type="domain" description="HTH lysR-type" evidence="5">
    <location>
        <begin position="3"/>
        <end position="60"/>
    </location>
</feature>
<dbReference type="PRINTS" id="PR00039">
    <property type="entry name" value="HTHLYSR"/>
</dbReference>
<organism evidence="6 7">
    <name type="scientific">Acetobacter thailandicus</name>
    <dbReference type="NCBI Taxonomy" id="1502842"/>
    <lineage>
        <taxon>Bacteria</taxon>
        <taxon>Pseudomonadati</taxon>
        <taxon>Pseudomonadota</taxon>
        <taxon>Alphaproteobacteria</taxon>
        <taxon>Acetobacterales</taxon>
        <taxon>Acetobacteraceae</taxon>
        <taxon>Acetobacter</taxon>
    </lineage>
</organism>